<keyword evidence="2" id="KW-1185">Reference proteome</keyword>
<proteinExistence type="predicted"/>
<gene>
    <name evidence="1" type="ORF">LPJ66_011539</name>
</gene>
<accession>A0ACC1I114</accession>
<evidence type="ECO:0000313" key="1">
    <source>
        <dbReference type="EMBL" id="KAJ1880227.1"/>
    </source>
</evidence>
<protein>
    <submittedName>
        <fullName evidence="1">Uncharacterized protein</fullName>
    </submittedName>
</protein>
<name>A0ACC1I114_9FUNG</name>
<sequence length="190" mass="20988">KPADFAKTVVAAVLARTEVAPGTDSSTKGYSVARINAFVLHTVVMITRIKEAAARDSAQRVALELLRAVLGDSDAEGSYLLVSAIANQLRFPSAHTYLCSRMILALFSKSDERVRECIARVLIERILVNRPFPWGLLVTLIELLRNPYYAFWSHDFTRRSPQIIEILSAVAKSIHPADARTTPQSSQPLA</sequence>
<organism evidence="1 2">
    <name type="scientific">Kickxella alabastrina</name>
    <dbReference type="NCBI Taxonomy" id="61397"/>
    <lineage>
        <taxon>Eukaryota</taxon>
        <taxon>Fungi</taxon>
        <taxon>Fungi incertae sedis</taxon>
        <taxon>Zoopagomycota</taxon>
        <taxon>Kickxellomycotina</taxon>
        <taxon>Kickxellomycetes</taxon>
        <taxon>Kickxellales</taxon>
        <taxon>Kickxellaceae</taxon>
        <taxon>Kickxella</taxon>
    </lineage>
</organism>
<dbReference type="Proteomes" id="UP001150581">
    <property type="component" value="Unassembled WGS sequence"/>
</dbReference>
<dbReference type="EMBL" id="JANBPG010003577">
    <property type="protein sequence ID" value="KAJ1880227.1"/>
    <property type="molecule type" value="Genomic_DNA"/>
</dbReference>
<reference evidence="1" key="1">
    <citation type="submission" date="2022-07" db="EMBL/GenBank/DDBJ databases">
        <title>Phylogenomic reconstructions and comparative analyses of Kickxellomycotina fungi.</title>
        <authorList>
            <person name="Reynolds N.K."/>
            <person name="Stajich J.E."/>
            <person name="Barry K."/>
            <person name="Grigoriev I.V."/>
            <person name="Crous P."/>
            <person name="Smith M.E."/>
        </authorList>
    </citation>
    <scope>NUCLEOTIDE SEQUENCE</scope>
    <source>
        <strain evidence="1">Benny 63K</strain>
    </source>
</reference>
<comment type="caution">
    <text evidence="1">The sequence shown here is derived from an EMBL/GenBank/DDBJ whole genome shotgun (WGS) entry which is preliminary data.</text>
</comment>
<evidence type="ECO:0000313" key="2">
    <source>
        <dbReference type="Proteomes" id="UP001150581"/>
    </source>
</evidence>
<feature type="non-terminal residue" evidence="1">
    <location>
        <position position="1"/>
    </location>
</feature>